<feature type="compositionally biased region" description="Basic and acidic residues" evidence="2">
    <location>
        <begin position="373"/>
        <end position="399"/>
    </location>
</feature>
<feature type="region of interest" description="Disordered" evidence="2">
    <location>
        <begin position="426"/>
        <end position="445"/>
    </location>
</feature>
<feature type="region of interest" description="Disordered" evidence="2">
    <location>
        <begin position="451"/>
        <end position="584"/>
    </location>
</feature>
<dbReference type="InterPro" id="IPR006757">
    <property type="entry name" value="OGF_rcpt"/>
</dbReference>
<evidence type="ECO:0000259" key="3">
    <source>
        <dbReference type="Pfam" id="PF04664"/>
    </source>
</evidence>
<feature type="compositionally biased region" description="Basic and acidic residues" evidence="2">
    <location>
        <begin position="570"/>
        <end position="584"/>
    </location>
</feature>
<feature type="compositionally biased region" description="Polar residues" evidence="2">
    <location>
        <begin position="783"/>
        <end position="798"/>
    </location>
</feature>
<proteinExistence type="inferred from homology"/>
<dbReference type="Pfam" id="PF04664">
    <property type="entry name" value="OGFr_N"/>
    <property type="match status" value="1"/>
</dbReference>
<dbReference type="Proteomes" id="UP001178461">
    <property type="component" value="Chromosome 6"/>
</dbReference>
<comment type="similarity">
    <text evidence="1">Belongs to the opioid growth factor receptor family.</text>
</comment>
<accession>A0AA35KIZ6</accession>
<feature type="compositionally biased region" description="Low complexity" evidence="2">
    <location>
        <begin position="81"/>
        <end position="96"/>
    </location>
</feature>
<evidence type="ECO:0000256" key="2">
    <source>
        <dbReference type="SAM" id="MobiDB-lite"/>
    </source>
</evidence>
<name>A0AA35KIZ6_9SAUR</name>
<dbReference type="EMBL" id="OX395131">
    <property type="protein sequence ID" value="CAI5778414.1"/>
    <property type="molecule type" value="Genomic_DNA"/>
</dbReference>
<feature type="compositionally biased region" description="Polar residues" evidence="2">
    <location>
        <begin position="710"/>
        <end position="721"/>
    </location>
</feature>
<feature type="compositionally biased region" description="Basic and acidic residues" evidence="2">
    <location>
        <begin position="769"/>
        <end position="782"/>
    </location>
</feature>
<keyword evidence="4" id="KW-0675">Receptor</keyword>
<feature type="domain" description="Opioid growth factor receptor (OGFr) conserved" evidence="3">
    <location>
        <begin position="142"/>
        <end position="346"/>
    </location>
</feature>
<dbReference type="InterPro" id="IPR039574">
    <property type="entry name" value="OGFr"/>
</dbReference>
<dbReference type="PANTHER" id="PTHR14015">
    <property type="entry name" value="OPIOID GROWTH FACTOR RECEPTOR OGFR ZETA-TYPE OPIOID RECEPTOR"/>
    <property type="match status" value="1"/>
</dbReference>
<feature type="region of interest" description="Disordered" evidence="2">
    <location>
        <begin position="636"/>
        <end position="798"/>
    </location>
</feature>
<feature type="region of interest" description="Disordered" evidence="2">
    <location>
        <begin position="1"/>
        <end position="103"/>
    </location>
</feature>
<dbReference type="AlphaFoldDB" id="A0AA35KIZ6"/>
<evidence type="ECO:0000313" key="5">
    <source>
        <dbReference type="Proteomes" id="UP001178461"/>
    </source>
</evidence>
<keyword evidence="5" id="KW-1185">Reference proteome</keyword>
<dbReference type="GO" id="GO:0016020">
    <property type="term" value="C:membrane"/>
    <property type="evidence" value="ECO:0007669"/>
    <property type="project" value="InterPro"/>
</dbReference>
<evidence type="ECO:0000313" key="4">
    <source>
        <dbReference type="EMBL" id="CAI5778414.1"/>
    </source>
</evidence>
<feature type="compositionally biased region" description="Polar residues" evidence="2">
    <location>
        <begin position="667"/>
        <end position="677"/>
    </location>
</feature>
<dbReference type="GO" id="GO:0140625">
    <property type="term" value="F:opioid growth factor receptor activity"/>
    <property type="evidence" value="ECO:0007669"/>
    <property type="project" value="InterPro"/>
</dbReference>
<sequence>MAEWRWGTEEEDRAGEEEEGEEEEEEEEEGLWEYDSTWEEEEEEEEGGEEEGGRQLEGDVGRKDSGAAPAADKDAGIQEKPQPSSSPGWWSPSGSQEWQRPNLASVSFRKRTNAAGRNWMAAKDMQKYRQHYPGLEETEMREEKMWNLRFYKNEMSFQPNGLLIEDLLEMWHNDYVTLEENHSYIQWLFPLREPGRNWRARLLTCQEIQAFKKSKEVMARFVRAYKLMLDFYGIELLNEKTGELRRAKNWRERFENLNQFSHNNLRITRILKCLGELGYENYQMHLVKFFLTEILVHQELPRVLRSALDYFVFTVRNKQQRKELVHFAWRHFTPKRDFVWGPHRKLRRFKPRSPEFLNSERLEGGQSEDGEETAGKSEVEQQHKTCQRLEEEPARRESVENDQDELLDMTGTVCPAVDQTTDNLIEEPVSKSDDEPGFSSSDSVLSKVIEGEPSSVICGDGLQAGDALEPQTSPAGEHEASGKASQRGLLTAEEVKAEEDGGKENTTVSSFVNLGRQDLVEEGESGAQKGKRKDGAPGSSPPQLERQDPADEGESGASGESPKECKKRKLEMSRLSEESVRVVRSPTDIEKISANLGEVVIGQKGIDGLLLTEEKACPLLPQGGGMDGGYMKETEATDAMRKRRKVEMASEGSALGTPEEAGIEVASSESQINSASTERTDRACHDATETVGNTPTDSDCKTPGVDLLVNSKTNAESSLSPDSCAPAQSGKQGTTSALEVKRLQAGETLPFSEKKAVGGESPGQEEGSVEGKAEGVADRNETPESAESVNSVSGLEAE</sequence>
<evidence type="ECO:0000256" key="1">
    <source>
        <dbReference type="ARBA" id="ARBA00010365"/>
    </source>
</evidence>
<reference evidence="4" key="1">
    <citation type="submission" date="2022-12" db="EMBL/GenBank/DDBJ databases">
        <authorList>
            <person name="Alioto T."/>
            <person name="Alioto T."/>
            <person name="Gomez Garrido J."/>
        </authorList>
    </citation>
    <scope>NUCLEOTIDE SEQUENCE</scope>
</reference>
<feature type="compositionally biased region" description="Basic and acidic residues" evidence="2">
    <location>
        <begin position="51"/>
        <end position="77"/>
    </location>
</feature>
<gene>
    <name evidence="4" type="ORF">PODLI_1B019732</name>
</gene>
<protein>
    <submittedName>
        <fullName evidence="4">Opioid growth factor receptor</fullName>
    </submittedName>
</protein>
<feature type="compositionally biased region" description="Acidic residues" evidence="2">
    <location>
        <begin position="9"/>
        <end position="50"/>
    </location>
</feature>
<organism evidence="4 5">
    <name type="scientific">Podarcis lilfordi</name>
    <name type="common">Lilford's wall lizard</name>
    <dbReference type="NCBI Taxonomy" id="74358"/>
    <lineage>
        <taxon>Eukaryota</taxon>
        <taxon>Metazoa</taxon>
        <taxon>Chordata</taxon>
        <taxon>Craniata</taxon>
        <taxon>Vertebrata</taxon>
        <taxon>Euteleostomi</taxon>
        <taxon>Lepidosauria</taxon>
        <taxon>Squamata</taxon>
        <taxon>Bifurcata</taxon>
        <taxon>Unidentata</taxon>
        <taxon>Episquamata</taxon>
        <taxon>Laterata</taxon>
        <taxon>Lacertibaenia</taxon>
        <taxon>Lacertidae</taxon>
        <taxon>Podarcis</taxon>
    </lineage>
</organism>
<dbReference type="PANTHER" id="PTHR14015:SF1">
    <property type="entry name" value="OPIOID GROWTH FACTOR RECEPTOR"/>
    <property type="match status" value="1"/>
</dbReference>
<feature type="compositionally biased region" description="Basic and acidic residues" evidence="2">
    <location>
        <begin position="678"/>
        <end position="688"/>
    </location>
</feature>
<feature type="compositionally biased region" description="Basic and acidic residues" evidence="2">
    <location>
        <begin position="493"/>
        <end position="503"/>
    </location>
</feature>
<feature type="region of interest" description="Disordered" evidence="2">
    <location>
        <begin position="357"/>
        <end position="402"/>
    </location>
</feature>